<evidence type="ECO:0000313" key="3">
    <source>
        <dbReference type="EMBL" id="MBM9461622.1"/>
    </source>
</evidence>
<dbReference type="Proteomes" id="UP000663791">
    <property type="component" value="Unassembled WGS sequence"/>
</dbReference>
<feature type="domain" description="VOC" evidence="2">
    <location>
        <begin position="30"/>
        <end position="148"/>
    </location>
</feature>
<protein>
    <recommendedName>
        <fullName evidence="2">VOC domain-containing protein</fullName>
    </recommendedName>
</protein>
<dbReference type="SUPFAM" id="SSF54593">
    <property type="entry name" value="Glyoxalase/Bleomycin resistance protein/Dihydroxybiphenyl dioxygenase"/>
    <property type="match status" value="1"/>
</dbReference>
<dbReference type="InterPro" id="IPR041581">
    <property type="entry name" value="Glyoxalase_6"/>
</dbReference>
<name>A0A939BXD9_9ACTN</name>
<organism evidence="3 4">
    <name type="scientific">Nocardioides faecalis</name>
    <dbReference type="NCBI Taxonomy" id="2803858"/>
    <lineage>
        <taxon>Bacteria</taxon>
        <taxon>Bacillati</taxon>
        <taxon>Actinomycetota</taxon>
        <taxon>Actinomycetes</taxon>
        <taxon>Propionibacteriales</taxon>
        <taxon>Nocardioidaceae</taxon>
        <taxon>Nocardioides</taxon>
    </lineage>
</organism>
<dbReference type="Pfam" id="PF18029">
    <property type="entry name" value="Glyoxalase_6"/>
    <property type="match status" value="1"/>
</dbReference>
<evidence type="ECO:0000259" key="2">
    <source>
        <dbReference type="PROSITE" id="PS51819"/>
    </source>
</evidence>
<gene>
    <name evidence="3" type="ORF">JK386_17105</name>
</gene>
<evidence type="ECO:0000256" key="1">
    <source>
        <dbReference type="SAM" id="MobiDB-lite"/>
    </source>
</evidence>
<accession>A0A939BXD9</accession>
<dbReference type="Gene3D" id="3.30.720.110">
    <property type="match status" value="1"/>
</dbReference>
<dbReference type="InterPro" id="IPR029068">
    <property type="entry name" value="Glyas_Bleomycin-R_OHBP_Dase"/>
</dbReference>
<proteinExistence type="predicted"/>
<keyword evidence="4" id="KW-1185">Reference proteome</keyword>
<dbReference type="InterPro" id="IPR037523">
    <property type="entry name" value="VOC_core"/>
</dbReference>
<dbReference type="EMBL" id="JAERTX010000020">
    <property type="protein sequence ID" value="MBM9461622.1"/>
    <property type="molecule type" value="Genomic_DNA"/>
</dbReference>
<dbReference type="PROSITE" id="PS51819">
    <property type="entry name" value="VOC"/>
    <property type="match status" value="1"/>
</dbReference>
<dbReference type="RefSeq" id="WP_205292938.1">
    <property type="nucleotide sequence ID" value="NZ_CP074406.1"/>
</dbReference>
<feature type="region of interest" description="Disordered" evidence="1">
    <location>
        <begin position="1"/>
        <end position="26"/>
    </location>
</feature>
<reference evidence="3" key="1">
    <citation type="submission" date="2021-01" db="EMBL/GenBank/DDBJ databases">
        <title>Novel species in genus Nocardioides.</title>
        <authorList>
            <person name="Zhang G."/>
        </authorList>
    </citation>
    <scope>NUCLEOTIDE SEQUENCE</scope>
    <source>
        <strain evidence="3">Zg-536</strain>
    </source>
</reference>
<comment type="caution">
    <text evidence="3">The sequence shown here is derived from an EMBL/GenBank/DDBJ whole genome shotgun (WGS) entry which is preliminary data.</text>
</comment>
<sequence length="151" mass="16174">MTDTTETPATTRETTPESTTSTTADQASTVRVWPAMAFADVDTMLGWLRAVGFVEHVTHRDDEGTVVHAEWLWPGGGGIMFGAVRETSPLHEPGKAGTYLVTDDPDRVVAAALAAGGTLQRPVLEQDYGGREGCVLDPEGNHWSFGSYQPA</sequence>
<dbReference type="Gene3D" id="3.30.720.120">
    <property type="match status" value="1"/>
</dbReference>
<evidence type="ECO:0000313" key="4">
    <source>
        <dbReference type="Proteomes" id="UP000663791"/>
    </source>
</evidence>
<dbReference type="AlphaFoldDB" id="A0A939BXD9"/>